<reference evidence="2 3" key="1">
    <citation type="submission" date="2020-01" db="EMBL/GenBank/DDBJ databases">
        <title>Complete and circular genome sequences of six lactobacillus isolates from horses.</title>
        <authorList>
            <person name="Hassan H.M."/>
        </authorList>
    </citation>
    <scope>NUCLEOTIDE SEQUENCE [LARGE SCALE GENOMIC DNA]</scope>
    <source>
        <strain evidence="2 3">1A</strain>
    </source>
</reference>
<name>A0A7H9EHZ8_9LACO</name>
<dbReference type="KEGG" id="lsw:GTO87_00945"/>
<dbReference type="InterPro" id="IPR036938">
    <property type="entry name" value="PAP2/HPO_sf"/>
</dbReference>
<feature type="transmembrane region" description="Helical" evidence="1">
    <location>
        <begin position="128"/>
        <end position="148"/>
    </location>
</feature>
<proteinExistence type="predicted"/>
<feature type="transmembrane region" description="Helical" evidence="1">
    <location>
        <begin position="62"/>
        <end position="82"/>
    </location>
</feature>
<feature type="transmembrane region" description="Helical" evidence="1">
    <location>
        <begin position="155"/>
        <end position="177"/>
    </location>
</feature>
<keyword evidence="1" id="KW-0812">Transmembrane</keyword>
<evidence type="ECO:0000313" key="3">
    <source>
        <dbReference type="Proteomes" id="UP000510886"/>
    </source>
</evidence>
<dbReference type="SUPFAM" id="SSF48317">
    <property type="entry name" value="Acid phosphatase/Vanadium-dependent haloperoxidase"/>
    <property type="match status" value="1"/>
</dbReference>
<organism evidence="2 3">
    <name type="scientific">Ligilactobacillus saerimneri</name>
    <dbReference type="NCBI Taxonomy" id="228229"/>
    <lineage>
        <taxon>Bacteria</taxon>
        <taxon>Bacillati</taxon>
        <taxon>Bacillota</taxon>
        <taxon>Bacilli</taxon>
        <taxon>Lactobacillales</taxon>
        <taxon>Lactobacillaceae</taxon>
        <taxon>Ligilactobacillus</taxon>
    </lineage>
</organism>
<protein>
    <submittedName>
        <fullName evidence="2">Phosphatase</fullName>
    </submittedName>
</protein>
<keyword evidence="1" id="KW-1133">Transmembrane helix</keyword>
<feature type="transmembrane region" description="Helical" evidence="1">
    <location>
        <begin position="183"/>
        <end position="201"/>
    </location>
</feature>
<keyword evidence="1" id="KW-0472">Membrane</keyword>
<dbReference type="Gene3D" id="1.20.144.10">
    <property type="entry name" value="Phosphatidic acid phosphatase type 2/haloperoxidase"/>
    <property type="match status" value="1"/>
</dbReference>
<evidence type="ECO:0000313" key="2">
    <source>
        <dbReference type="EMBL" id="QLL77323.1"/>
    </source>
</evidence>
<dbReference type="Proteomes" id="UP000510886">
    <property type="component" value="Chromosome"/>
</dbReference>
<dbReference type="EMBL" id="CP047418">
    <property type="protein sequence ID" value="QLL77323.1"/>
    <property type="molecule type" value="Genomic_DNA"/>
</dbReference>
<dbReference type="RefSeq" id="WP_180849178.1">
    <property type="nucleotide sequence ID" value="NZ_CP047418.1"/>
</dbReference>
<evidence type="ECO:0000256" key="1">
    <source>
        <dbReference type="SAM" id="Phobius"/>
    </source>
</evidence>
<sequence length="219" mass="24740">MLVRERYRRRPLGIVALVLFVALYVAESVNPAWLPHLNERLTLLAIGQVTQTKTTFLNVINILSNSTMALIYTAILMVVLWAMRWKIPALWVGLTVSLGLVLAWVLRWGARMITGDIQYGTSYSFPGLHVLGMVLLLEIVYAIFLPYFRDRALAILVGFVLLVWLLATVEACIYFGANKPMDAVGALLLGFFWVAFVSIVYRSVAHRLQRIPLLKDSNF</sequence>
<gene>
    <name evidence="2" type="ORF">GTO87_00945</name>
</gene>
<feature type="transmembrane region" description="Helical" evidence="1">
    <location>
        <begin position="89"/>
        <end position="108"/>
    </location>
</feature>
<accession>A0A7H9EHZ8</accession>
<dbReference type="AlphaFoldDB" id="A0A7H9EHZ8"/>